<proteinExistence type="predicted"/>
<feature type="non-terminal residue" evidence="1">
    <location>
        <position position="1"/>
    </location>
</feature>
<evidence type="ECO:0000313" key="2">
    <source>
        <dbReference type="Proteomes" id="UP000824469"/>
    </source>
</evidence>
<comment type="caution">
    <text evidence="1">The sequence shown here is derived from an EMBL/GenBank/DDBJ whole genome shotgun (WGS) entry which is preliminary data.</text>
</comment>
<accession>A0AA38G7G3</accession>
<gene>
    <name evidence="1" type="ORF">KI387_020170</name>
</gene>
<sequence>AREALHMRDVIPELLETILLDVTNADWRHLELARLGGFRYYRQVPRDVELLRELGTNGGLGIARHDFLVRTGDDDHPPMRTI</sequence>
<organism evidence="1 2">
    <name type="scientific">Taxus chinensis</name>
    <name type="common">Chinese yew</name>
    <name type="synonym">Taxus wallichiana var. chinensis</name>
    <dbReference type="NCBI Taxonomy" id="29808"/>
    <lineage>
        <taxon>Eukaryota</taxon>
        <taxon>Viridiplantae</taxon>
        <taxon>Streptophyta</taxon>
        <taxon>Embryophyta</taxon>
        <taxon>Tracheophyta</taxon>
        <taxon>Spermatophyta</taxon>
        <taxon>Pinopsida</taxon>
        <taxon>Pinidae</taxon>
        <taxon>Conifers II</taxon>
        <taxon>Cupressales</taxon>
        <taxon>Taxaceae</taxon>
        <taxon>Taxus</taxon>
    </lineage>
</organism>
<dbReference type="AlphaFoldDB" id="A0AA38G7G3"/>
<dbReference type="EMBL" id="JAHRHJ020000004">
    <property type="protein sequence ID" value="KAH9318401.1"/>
    <property type="molecule type" value="Genomic_DNA"/>
</dbReference>
<reference evidence="1 2" key="1">
    <citation type="journal article" date="2021" name="Nat. Plants">
        <title>The Taxus genome provides insights into paclitaxel biosynthesis.</title>
        <authorList>
            <person name="Xiong X."/>
            <person name="Gou J."/>
            <person name="Liao Q."/>
            <person name="Li Y."/>
            <person name="Zhou Q."/>
            <person name="Bi G."/>
            <person name="Li C."/>
            <person name="Du R."/>
            <person name="Wang X."/>
            <person name="Sun T."/>
            <person name="Guo L."/>
            <person name="Liang H."/>
            <person name="Lu P."/>
            <person name="Wu Y."/>
            <person name="Zhang Z."/>
            <person name="Ro D.K."/>
            <person name="Shang Y."/>
            <person name="Huang S."/>
            <person name="Yan J."/>
        </authorList>
    </citation>
    <scope>NUCLEOTIDE SEQUENCE [LARGE SCALE GENOMIC DNA]</scope>
    <source>
        <strain evidence="1">Ta-2019</strain>
    </source>
</reference>
<name>A0AA38G7G3_TAXCH</name>
<keyword evidence="2" id="KW-1185">Reference proteome</keyword>
<evidence type="ECO:0000313" key="1">
    <source>
        <dbReference type="EMBL" id="KAH9318401.1"/>
    </source>
</evidence>
<dbReference type="Proteomes" id="UP000824469">
    <property type="component" value="Unassembled WGS sequence"/>
</dbReference>
<protein>
    <submittedName>
        <fullName evidence="1">Uncharacterized protein</fullName>
    </submittedName>
</protein>